<accession>A0A1B4XHC7</accession>
<dbReference type="EMBL" id="AP014879">
    <property type="protein sequence ID" value="BAV34220.1"/>
    <property type="molecule type" value="Genomic_DNA"/>
</dbReference>
<dbReference type="KEGG" id="slim:SCL_1929"/>
<protein>
    <submittedName>
        <fullName evidence="1">Uncharacterized protein</fullName>
    </submittedName>
</protein>
<sequence length="54" mass="5529">MGHARLRARIFTVSAGFGNGAAKTGAGHGKRPALPLAAPAGGWDCIFINQPVSR</sequence>
<name>A0A1B4XHC7_9GAMM</name>
<organism evidence="1 2">
    <name type="scientific">Sulfuricaulis limicola</name>
    <dbReference type="NCBI Taxonomy" id="1620215"/>
    <lineage>
        <taxon>Bacteria</taxon>
        <taxon>Pseudomonadati</taxon>
        <taxon>Pseudomonadota</taxon>
        <taxon>Gammaproteobacteria</taxon>
        <taxon>Acidiferrobacterales</taxon>
        <taxon>Acidiferrobacteraceae</taxon>
        <taxon>Sulfuricaulis</taxon>
    </lineage>
</organism>
<dbReference type="AlphaFoldDB" id="A0A1B4XHC7"/>
<proteinExistence type="predicted"/>
<dbReference type="InParanoid" id="A0A1B4XHC7"/>
<evidence type="ECO:0000313" key="1">
    <source>
        <dbReference type="EMBL" id="BAV34220.1"/>
    </source>
</evidence>
<reference evidence="1 2" key="1">
    <citation type="submission" date="2015-05" db="EMBL/GenBank/DDBJ databases">
        <title>Complete genome sequence of a sulfur-oxidizing gammaproteobacterium strain HA5.</title>
        <authorList>
            <person name="Miura A."/>
            <person name="Kojima H."/>
            <person name="Fukui M."/>
        </authorList>
    </citation>
    <scope>NUCLEOTIDE SEQUENCE [LARGE SCALE GENOMIC DNA]</scope>
    <source>
        <strain evidence="1 2">HA5</strain>
    </source>
</reference>
<keyword evidence="2" id="KW-1185">Reference proteome</keyword>
<evidence type="ECO:0000313" key="2">
    <source>
        <dbReference type="Proteomes" id="UP000243180"/>
    </source>
</evidence>
<dbReference type="Proteomes" id="UP000243180">
    <property type="component" value="Chromosome"/>
</dbReference>
<gene>
    <name evidence="1" type="ORF">SCL_1929</name>
</gene>